<name>A0ABT3Y4S1_9FLAO</name>
<protein>
    <submittedName>
        <fullName evidence="2">Helix-turn-helix domain-containing protein</fullName>
    </submittedName>
</protein>
<dbReference type="PROSITE" id="PS50943">
    <property type="entry name" value="HTH_CROC1"/>
    <property type="match status" value="1"/>
</dbReference>
<dbReference type="Proteomes" id="UP001070176">
    <property type="component" value="Unassembled WGS sequence"/>
</dbReference>
<dbReference type="Gene3D" id="1.10.260.40">
    <property type="entry name" value="lambda repressor-like DNA-binding domains"/>
    <property type="match status" value="1"/>
</dbReference>
<comment type="caution">
    <text evidence="2">The sequence shown here is derived from an EMBL/GenBank/DDBJ whole genome shotgun (WGS) entry which is preliminary data.</text>
</comment>
<dbReference type="InterPro" id="IPR001387">
    <property type="entry name" value="Cro/C1-type_HTH"/>
</dbReference>
<dbReference type="RefSeq" id="WP_267281592.1">
    <property type="nucleotide sequence ID" value="NZ_JAOVZV010000014.1"/>
</dbReference>
<evidence type="ECO:0000259" key="1">
    <source>
        <dbReference type="PROSITE" id="PS50943"/>
    </source>
</evidence>
<evidence type="ECO:0000313" key="3">
    <source>
        <dbReference type="Proteomes" id="UP001070176"/>
    </source>
</evidence>
<sequence length="63" mass="7308">MMSKEVLSLIIESSGRSIKQFADDIGVKYDTVNKWLTGYKKPSPQNQELIRSKFKKQIAKLYK</sequence>
<dbReference type="EMBL" id="JAOVZV010000014">
    <property type="protein sequence ID" value="MCX8533071.1"/>
    <property type="molecule type" value="Genomic_DNA"/>
</dbReference>
<keyword evidence="3" id="KW-1185">Reference proteome</keyword>
<evidence type="ECO:0000313" key="2">
    <source>
        <dbReference type="EMBL" id="MCX8533071.1"/>
    </source>
</evidence>
<feature type="domain" description="HTH cro/C1-type" evidence="1">
    <location>
        <begin position="7"/>
        <end position="61"/>
    </location>
</feature>
<reference evidence="2" key="1">
    <citation type="submission" date="2022-10" db="EMBL/GenBank/DDBJ databases">
        <title>Chryseobacterium sp. nov., a novel bacterial species.</title>
        <authorList>
            <person name="Cao Y."/>
        </authorList>
    </citation>
    <scope>NUCLEOTIDE SEQUENCE</scope>
    <source>
        <strain evidence="2">KC 927</strain>
    </source>
</reference>
<dbReference type="CDD" id="cd00093">
    <property type="entry name" value="HTH_XRE"/>
    <property type="match status" value="1"/>
</dbReference>
<accession>A0ABT3Y4S1</accession>
<gene>
    <name evidence="2" type="ORF">OEA66_11990</name>
</gene>
<dbReference type="SUPFAM" id="SSF47413">
    <property type="entry name" value="lambda repressor-like DNA-binding domains"/>
    <property type="match status" value="1"/>
</dbReference>
<proteinExistence type="predicted"/>
<dbReference type="InterPro" id="IPR010982">
    <property type="entry name" value="Lambda_DNA-bd_dom_sf"/>
</dbReference>
<organism evidence="2 3">
    <name type="scientific">Chryseobacterium luquanense</name>
    <dbReference type="NCBI Taxonomy" id="2983766"/>
    <lineage>
        <taxon>Bacteria</taxon>
        <taxon>Pseudomonadati</taxon>
        <taxon>Bacteroidota</taxon>
        <taxon>Flavobacteriia</taxon>
        <taxon>Flavobacteriales</taxon>
        <taxon>Weeksellaceae</taxon>
        <taxon>Chryseobacterium group</taxon>
        <taxon>Chryseobacterium</taxon>
    </lineage>
</organism>
<dbReference type="Pfam" id="PF01381">
    <property type="entry name" value="HTH_3"/>
    <property type="match status" value="1"/>
</dbReference>